<feature type="compositionally biased region" description="Basic residues" evidence="2">
    <location>
        <begin position="242"/>
        <end position="262"/>
    </location>
</feature>
<feature type="compositionally biased region" description="Basic residues" evidence="2">
    <location>
        <begin position="113"/>
        <end position="129"/>
    </location>
</feature>
<dbReference type="Proteomes" id="UP001652741">
    <property type="component" value="Chromosome ssa16"/>
</dbReference>
<evidence type="ECO:0000259" key="4">
    <source>
        <dbReference type="PROSITE" id="PS50174"/>
    </source>
</evidence>
<dbReference type="Gene3D" id="3.30.160.20">
    <property type="match status" value="1"/>
</dbReference>
<keyword evidence="5" id="KW-1185">Reference proteome</keyword>
<dbReference type="Pfam" id="PF14709">
    <property type="entry name" value="DND1_DSRM"/>
    <property type="match status" value="1"/>
</dbReference>
<feature type="compositionally biased region" description="Basic and acidic residues" evidence="2">
    <location>
        <begin position="150"/>
        <end position="173"/>
    </location>
</feature>
<dbReference type="GO" id="GO:0048024">
    <property type="term" value="P:regulation of mRNA splicing, via spliceosome"/>
    <property type="evidence" value="ECO:0007669"/>
    <property type="project" value="TreeGrafter"/>
</dbReference>
<dbReference type="PaxDb" id="8030-ENSSSAP00000036704"/>
<sequence length="1168" mass="126906">MAANIEQIFRDFVVNKIKEIEDESQDIILTDEGHPNGKTAEGADGINNTQDKDGVANKEEGDVPQKKHRKHKKHKKHKSKKKKRKEEKGSGSESAADSDGDKAKTGEEDDGRSKRHKRHSGKKKKKKQKKDGDKSNSSSGSESKPQPGNKESKTQDLPDIIPKLEEKCPEKSSSRRSRSRSGKRRSRSRDRRGRSRSRSGRRGGGHTRSRSRHRRSGSHSRRSGSGRRGRRTRSRSLVILKKDRRSRSRSRRRSKSKTRSQSRHREMRSGSPSPSRNDKSTSASRDSQSAEKDPSAALAKDELAVKDEKVMVPIDPPALASESSIEGVVNVAAASGGGWKPIPFLGDSSKGEPAVSSQPSECLTSPQKCPIPPEVPSGEPHEASTDHQSLSASDPNHSCQPTGEPGESDGPVTSETLDGSVDSLPPKTDADGGDKVTPQGEELPASPQPKPQLTSGEAETTEKEGESSKSRSPSKRKKSRSKSPGQKKRSDAKSSKKRRSRSKSPGRKRKSRSSTPGHKRKSRTPSRRKKSRSTSGTRKKKSRSKSRTRNKRSKSRSPKRKRSKSRSPARRSKRSRSRSGSRRRGRGAFGSHQLSQRDRWKREPSHSPVLILRKKRSPARTNRDTSKSPPRLTELDKDQLLEIAKANAAAMCAKAGIPIPESLRPKAVLQLPLPNPNNPMSFSMPMNMNMPMNMSMNMPMSMTMNAAMASMTAATMTAALASMGSMASMHQMAPLPSITNKPPPGPPQPNMATIEDVKRKVAKQANSISIKEFTDKCKKIVEKGGELALAEPRISDDEDDGKPFGRAALREVKGISFSLNNASVRPSPALAVRSEAAFAKEFPVSSGSQHRKKEGDGGGAYGEWVTVDKKAEKAKAAATKALATAATETSPGDAPLSAVSVATEEPAVVTESDSVFPEPPLQPVDITQAVGERMKAQKRLAENPYDVSAICMLSRAQEQVDAWAQSNTIPGLFTGSTGATVLSSEELSNSGPQAWIKKDQFLRAAPVSGGVGEFLMRKMGWRTGEGLGRHREGTVEPIIIDFKTDRKGLVAEGEKTQKSGGMVVMKDLLGKHPVSALMEMCNKKKWIPPEFVMVTHSGPDHRKNFLFKVVVNGQDFQPASASPNKKHAKAMAATVALQAMGEVAGDTGLYTGPVFTTATTGPLFSSNV</sequence>
<dbReference type="PROSITE" id="PS50174">
    <property type="entry name" value="G_PATCH"/>
    <property type="match status" value="1"/>
</dbReference>
<dbReference type="SMART" id="SM00443">
    <property type="entry name" value="G_patch"/>
    <property type="match status" value="1"/>
</dbReference>
<feature type="compositionally biased region" description="Basic and acidic residues" evidence="2">
    <location>
        <begin position="595"/>
        <end position="605"/>
    </location>
</feature>
<dbReference type="SUPFAM" id="SSF54768">
    <property type="entry name" value="dsRNA-binding domain-like"/>
    <property type="match status" value="1"/>
</dbReference>
<evidence type="ECO:0000313" key="5">
    <source>
        <dbReference type="Proteomes" id="UP001652741"/>
    </source>
</evidence>
<dbReference type="STRING" id="8030.ENSSSAP00000036704"/>
<reference evidence="6" key="1">
    <citation type="submission" date="2025-08" db="UniProtKB">
        <authorList>
            <consortium name="RefSeq"/>
        </authorList>
    </citation>
    <scope>IDENTIFICATION</scope>
</reference>
<feature type="compositionally biased region" description="Basic and acidic residues" evidence="2">
    <location>
        <begin position="288"/>
        <end position="308"/>
    </location>
</feature>
<keyword evidence="1" id="KW-0694">RNA-binding</keyword>
<feature type="compositionally biased region" description="Polar residues" evidence="2">
    <location>
        <begin position="386"/>
        <end position="401"/>
    </location>
</feature>
<feature type="compositionally biased region" description="Low complexity" evidence="2">
    <location>
        <begin position="135"/>
        <end position="144"/>
    </location>
</feature>
<protein>
    <submittedName>
        <fullName evidence="6">Protein SON isoform X1</fullName>
    </submittedName>
</protein>
<dbReference type="CDD" id="cd19870">
    <property type="entry name" value="DSRM_SON-like"/>
    <property type="match status" value="1"/>
</dbReference>
<dbReference type="OMA" id="LPNMAMN"/>
<feature type="domain" description="G-patch" evidence="4">
    <location>
        <begin position="1008"/>
        <end position="1054"/>
    </location>
</feature>
<dbReference type="InterPro" id="IPR000467">
    <property type="entry name" value="G_patch_dom"/>
</dbReference>
<dbReference type="FunFam" id="3.30.160.20:FF:000053">
    <property type="entry name" value="protein SON isoform X1"/>
    <property type="match status" value="1"/>
</dbReference>
<dbReference type="InterPro" id="IPR014720">
    <property type="entry name" value="dsRBD_dom"/>
</dbReference>
<dbReference type="OrthoDB" id="786951at2759"/>
<proteinExistence type="predicted"/>
<feature type="compositionally biased region" description="Basic residues" evidence="2">
    <location>
        <begin position="174"/>
        <end position="234"/>
    </location>
</feature>
<feature type="compositionally biased region" description="Polar residues" evidence="2">
    <location>
        <begin position="355"/>
        <end position="367"/>
    </location>
</feature>
<evidence type="ECO:0000256" key="1">
    <source>
        <dbReference type="PROSITE-ProRule" id="PRU00266"/>
    </source>
</evidence>
<feature type="domain" description="DRBM" evidence="3">
    <location>
        <begin position="1072"/>
        <end position="1142"/>
    </location>
</feature>
<organism evidence="5 6">
    <name type="scientific">Salmo salar</name>
    <name type="common">Atlantic salmon</name>
    <dbReference type="NCBI Taxonomy" id="8030"/>
    <lineage>
        <taxon>Eukaryota</taxon>
        <taxon>Metazoa</taxon>
        <taxon>Chordata</taxon>
        <taxon>Craniata</taxon>
        <taxon>Vertebrata</taxon>
        <taxon>Euteleostomi</taxon>
        <taxon>Actinopterygii</taxon>
        <taxon>Neopterygii</taxon>
        <taxon>Teleostei</taxon>
        <taxon>Protacanthopterygii</taxon>
        <taxon>Salmoniformes</taxon>
        <taxon>Salmonidae</taxon>
        <taxon>Salmoninae</taxon>
        <taxon>Salmo</taxon>
    </lineage>
</organism>
<dbReference type="PROSITE" id="PS50137">
    <property type="entry name" value="DS_RBD"/>
    <property type="match status" value="1"/>
</dbReference>
<feature type="region of interest" description="Disordered" evidence="2">
    <location>
        <begin position="335"/>
        <end position="636"/>
    </location>
</feature>
<dbReference type="AlphaFoldDB" id="A0A1S3MSZ8"/>
<accession>A0A1S3MSZ8</accession>
<evidence type="ECO:0000259" key="3">
    <source>
        <dbReference type="PROSITE" id="PS50137"/>
    </source>
</evidence>
<dbReference type="Pfam" id="PF01585">
    <property type="entry name" value="G-patch"/>
    <property type="match status" value="1"/>
</dbReference>
<dbReference type="PANTHER" id="PTHR46528">
    <property type="entry name" value="PROTEIN SON"/>
    <property type="match status" value="1"/>
</dbReference>
<gene>
    <name evidence="6" type="primary">LOC106574731</name>
</gene>
<dbReference type="InterPro" id="IPR032922">
    <property type="entry name" value="SON"/>
</dbReference>
<evidence type="ECO:0000256" key="2">
    <source>
        <dbReference type="SAM" id="MobiDB-lite"/>
    </source>
</evidence>
<feature type="region of interest" description="Disordered" evidence="2">
    <location>
        <begin position="25"/>
        <end position="308"/>
    </location>
</feature>
<feature type="compositionally biased region" description="Polar residues" evidence="2">
    <location>
        <begin position="270"/>
        <end position="287"/>
    </location>
</feature>
<dbReference type="PANTHER" id="PTHR46528:SF1">
    <property type="entry name" value="PROTEIN SON"/>
    <property type="match status" value="1"/>
</dbReference>
<dbReference type="GO" id="GO:0003723">
    <property type="term" value="F:RNA binding"/>
    <property type="evidence" value="ECO:0007669"/>
    <property type="project" value="UniProtKB-UniRule"/>
</dbReference>
<feature type="region of interest" description="Disordered" evidence="2">
    <location>
        <begin position="733"/>
        <end position="752"/>
    </location>
</feature>
<feature type="compositionally biased region" description="Basic residues" evidence="2">
    <location>
        <begin position="472"/>
        <end position="487"/>
    </location>
</feature>
<dbReference type="Bgee" id="ENSSSAG00000042713">
    <property type="expression patterns" value="Expressed in pituitary gland and 25 other cell types or tissues"/>
</dbReference>
<dbReference type="SMART" id="SM00358">
    <property type="entry name" value="DSRM"/>
    <property type="match status" value="1"/>
</dbReference>
<feature type="compositionally biased region" description="Basic and acidic residues" evidence="2">
    <location>
        <begin position="50"/>
        <end position="65"/>
    </location>
</feature>
<dbReference type="GeneID" id="106574731"/>
<name>A0A1S3MSZ8_SALSA</name>
<dbReference type="GO" id="GO:0051726">
    <property type="term" value="P:regulation of cell cycle"/>
    <property type="evidence" value="ECO:0007669"/>
    <property type="project" value="InterPro"/>
</dbReference>
<feature type="compositionally biased region" description="Basic and acidic residues" evidence="2">
    <location>
        <begin position="460"/>
        <end position="469"/>
    </location>
</feature>
<feature type="compositionally biased region" description="Basic residues" evidence="2">
    <location>
        <begin position="495"/>
        <end position="586"/>
    </location>
</feature>
<dbReference type="KEGG" id="sasa:106574731"/>
<feature type="compositionally biased region" description="Basic residues" evidence="2">
    <location>
        <begin position="66"/>
        <end position="85"/>
    </location>
</feature>
<dbReference type="RefSeq" id="XP_014006225.1">
    <property type="nucleotide sequence ID" value="XM_014150750.2"/>
</dbReference>
<evidence type="ECO:0000313" key="6">
    <source>
        <dbReference type="RefSeq" id="XP_014006225.1"/>
    </source>
</evidence>